<evidence type="ECO:0000313" key="2">
    <source>
        <dbReference type="Proteomes" id="UP001152795"/>
    </source>
</evidence>
<dbReference type="Proteomes" id="UP001152795">
    <property type="component" value="Unassembled WGS sequence"/>
</dbReference>
<dbReference type="AlphaFoldDB" id="A0A6S7IQP2"/>
<dbReference type="EMBL" id="CACRXK020010423">
    <property type="protein sequence ID" value="CAB4019359.1"/>
    <property type="molecule type" value="Genomic_DNA"/>
</dbReference>
<organism evidence="1 2">
    <name type="scientific">Paramuricea clavata</name>
    <name type="common">Red gorgonian</name>
    <name type="synonym">Violescent sea-whip</name>
    <dbReference type="NCBI Taxonomy" id="317549"/>
    <lineage>
        <taxon>Eukaryota</taxon>
        <taxon>Metazoa</taxon>
        <taxon>Cnidaria</taxon>
        <taxon>Anthozoa</taxon>
        <taxon>Octocorallia</taxon>
        <taxon>Malacalcyonacea</taxon>
        <taxon>Plexauridae</taxon>
        <taxon>Paramuricea</taxon>
    </lineage>
</organism>
<name>A0A6S7IQP2_PARCT</name>
<proteinExistence type="predicted"/>
<gene>
    <name evidence="1" type="ORF">PACLA_8A003836</name>
</gene>
<reference evidence="1" key="1">
    <citation type="submission" date="2020-04" db="EMBL/GenBank/DDBJ databases">
        <authorList>
            <person name="Alioto T."/>
            <person name="Alioto T."/>
            <person name="Gomez Garrido J."/>
        </authorList>
    </citation>
    <scope>NUCLEOTIDE SEQUENCE</scope>
    <source>
        <strain evidence="1">A484AB</strain>
    </source>
</reference>
<accession>A0A6S7IQP2</accession>
<protein>
    <submittedName>
        <fullName evidence="1">Uncharacterized protein</fullName>
    </submittedName>
</protein>
<comment type="caution">
    <text evidence="1">The sequence shown here is derived from an EMBL/GenBank/DDBJ whole genome shotgun (WGS) entry which is preliminary data.</text>
</comment>
<sequence length="275" mass="31252">MNLKSYTGIIFAIAFVPAFVVLITCCILWFFKSKTEGLMLIIMKGVVSKKNIDKRPTYLVCNRKLPSSSKSQFVLCSIFIIAICVQCFFTLAIVDVTYECIHSPGIDCFKKKDDVLLSDTFAYDESPVNCSTISRDDFVICYRLTVFDPERAFIGAAAGYILFKMFNFGLLIVAHCMLWVAQKWETTTLLFFKLGIILSISIAICVPLILRIYLDDVESAFRKMSYTVLVQFVCLLAVVTYFIGRLPWEEFGKSEKYYEDASLPDNVNAHDNEMA</sequence>
<evidence type="ECO:0000313" key="1">
    <source>
        <dbReference type="EMBL" id="CAB4019359.1"/>
    </source>
</evidence>
<keyword evidence="2" id="KW-1185">Reference proteome</keyword>